<reference evidence="3 4" key="1">
    <citation type="submission" date="2018-10" db="EMBL/GenBank/DDBJ databases">
        <title>Genomic Encyclopedia of Archaeal and Bacterial Type Strains, Phase II (KMG-II): from individual species to whole genera.</title>
        <authorList>
            <person name="Goeker M."/>
        </authorList>
    </citation>
    <scope>NUCLEOTIDE SEQUENCE [LARGE SCALE GENOMIC DNA]</scope>
    <source>
        <strain evidence="3 4">DSM 25230</strain>
    </source>
</reference>
<evidence type="ECO:0000313" key="4">
    <source>
        <dbReference type="Proteomes" id="UP000269412"/>
    </source>
</evidence>
<dbReference type="EMBL" id="RBIQ01000007">
    <property type="protein sequence ID" value="RKR14526.1"/>
    <property type="molecule type" value="Genomic_DNA"/>
</dbReference>
<dbReference type="InterPro" id="IPR010869">
    <property type="entry name" value="DUF1501"/>
</dbReference>
<dbReference type="PANTHER" id="PTHR43737:SF1">
    <property type="entry name" value="DUF1501 DOMAIN-CONTAINING PROTEIN"/>
    <property type="match status" value="1"/>
</dbReference>
<keyword evidence="4" id="KW-1185">Reference proteome</keyword>
<dbReference type="NCBIfam" id="TIGR04183">
    <property type="entry name" value="Por_Secre_tail"/>
    <property type="match status" value="1"/>
</dbReference>
<dbReference type="InterPro" id="IPR026444">
    <property type="entry name" value="Secre_tail"/>
</dbReference>
<dbReference type="InterPro" id="IPR006311">
    <property type="entry name" value="TAT_signal"/>
</dbReference>
<evidence type="ECO:0000256" key="1">
    <source>
        <dbReference type="ARBA" id="ARBA00022729"/>
    </source>
</evidence>
<protein>
    <submittedName>
        <fullName evidence="3">Putative secreted protein (Por secretion system target)</fullName>
    </submittedName>
</protein>
<evidence type="ECO:0000313" key="3">
    <source>
        <dbReference type="EMBL" id="RKR14526.1"/>
    </source>
</evidence>
<dbReference type="PROSITE" id="PS51318">
    <property type="entry name" value="TAT"/>
    <property type="match status" value="1"/>
</dbReference>
<dbReference type="AlphaFoldDB" id="A0A495ECI9"/>
<organism evidence="3 4">
    <name type="scientific">Maribacter vaceletii</name>
    <dbReference type="NCBI Taxonomy" id="1206816"/>
    <lineage>
        <taxon>Bacteria</taxon>
        <taxon>Pseudomonadati</taxon>
        <taxon>Bacteroidota</taxon>
        <taxon>Flavobacteriia</taxon>
        <taxon>Flavobacteriales</taxon>
        <taxon>Flavobacteriaceae</taxon>
        <taxon>Maribacter</taxon>
    </lineage>
</organism>
<feature type="region of interest" description="Disordered" evidence="2">
    <location>
        <begin position="1"/>
        <end position="24"/>
    </location>
</feature>
<dbReference type="Proteomes" id="UP000269412">
    <property type="component" value="Unassembled WGS sequence"/>
</dbReference>
<dbReference type="PANTHER" id="PTHR43737">
    <property type="entry name" value="BLL7424 PROTEIN"/>
    <property type="match status" value="1"/>
</dbReference>
<sequence length="579" mass="64010">MCDTHDNSPHKGKEHKGHNEEHATWSRRSFLQTLGIAGSGSMMLGSNLLSASAPSRLTNALADIETDNILILIRLSGGNDGLSTVIPINQYDAYANARPNIYIPESKILKLTDEFGVPSYMSSLEPMWGEGQFKAVHGVGYEGQSLSHFTGSDIFANTDLETTGFSGTNTGWMGRHFENLYPDYLSDFPGSRPDGPAAIQIGSYGNLVFEGEETNYAFVTNNVDQLQQIAETGVQYPVDQALFDDCMYGDQLRFLRGVSNVTNEYSGTIHEAYLRGHDLQCVEYQDNSFAKQLELLAKLIKGNLGTKVYMISMGGFDTHGNQPLAHERLMTNLSVAVNNFYEDLKCTGQDEKVLSMTFSEFGRRIFENGSNGTDHGKAAPTLFFGSGLKGSAFVGEHPTLDDPDGRGNLEYTMDFRDLYGTVLAEWLCVDPTTVNQHLNPLNVAGYNYTPVDLGFQCHAETVFPDIAMDDSEPTLPTQPGSDEDAEYSPELLNQIVHEPYYPIQGSPSIHIEMPFSAVVDIKLYNIMGQNVGTVYSERMSEGSTEINIREMLPNYLATGKYIYRINVQNKKMSKSVMVA</sequence>
<accession>A0A495ECI9</accession>
<dbReference type="Pfam" id="PF07394">
    <property type="entry name" value="DUF1501"/>
    <property type="match status" value="1"/>
</dbReference>
<name>A0A495ECI9_9FLAO</name>
<gene>
    <name evidence="3" type="ORF">CLV91_0603</name>
</gene>
<dbReference type="RefSeq" id="WP_121063819.1">
    <property type="nucleotide sequence ID" value="NZ_RBIQ01000007.1"/>
</dbReference>
<evidence type="ECO:0000256" key="2">
    <source>
        <dbReference type="SAM" id="MobiDB-lite"/>
    </source>
</evidence>
<proteinExistence type="predicted"/>
<comment type="caution">
    <text evidence="3">The sequence shown here is derived from an EMBL/GenBank/DDBJ whole genome shotgun (WGS) entry which is preliminary data.</text>
</comment>
<keyword evidence="1" id="KW-0732">Signal</keyword>
<dbReference type="OrthoDB" id="9779968at2"/>